<proteinExistence type="predicted"/>
<feature type="region of interest" description="Disordered" evidence="1">
    <location>
        <begin position="217"/>
        <end position="236"/>
    </location>
</feature>
<dbReference type="SUPFAM" id="SSF51735">
    <property type="entry name" value="NAD(P)-binding Rossmann-fold domains"/>
    <property type="match status" value="1"/>
</dbReference>
<protein>
    <submittedName>
        <fullName evidence="3">NAD-dependent dehydratase</fullName>
    </submittedName>
</protein>
<reference evidence="3" key="1">
    <citation type="submission" date="2021-01" db="EMBL/GenBank/DDBJ databases">
        <title>Whole genome shotgun sequence of Demequina activiva NBRC 110675.</title>
        <authorList>
            <person name="Komaki H."/>
            <person name="Tamura T."/>
        </authorList>
    </citation>
    <scope>NUCLEOTIDE SEQUENCE</scope>
    <source>
        <strain evidence="3">NBRC 110675</strain>
    </source>
</reference>
<comment type="caution">
    <text evidence="3">The sequence shown here is derived from an EMBL/GenBank/DDBJ whole genome shotgun (WGS) entry which is preliminary data.</text>
</comment>
<feature type="domain" description="NAD(P)-binding" evidence="2">
    <location>
        <begin position="5"/>
        <end position="182"/>
    </location>
</feature>
<evidence type="ECO:0000259" key="2">
    <source>
        <dbReference type="Pfam" id="PF13460"/>
    </source>
</evidence>
<dbReference type="Proteomes" id="UP000652354">
    <property type="component" value="Unassembled WGS sequence"/>
</dbReference>
<dbReference type="EMBL" id="BONR01000004">
    <property type="protein sequence ID" value="GIG55086.1"/>
    <property type="molecule type" value="Genomic_DNA"/>
</dbReference>
<organism evidence="3 4">
    <name type="scientific">Demequina activiva</name>
    <dbReference type="NCBI Taxonomy" id="1582364"/>
    <lineage>
        <taxon>Bacteria</taxon>
        <taxon>Bacillati</taxon>
        <taxon>Actinomycetota</taxon>
        <taxon>Actinomycetes</taxon>
        <taxon>Micrococcales</taxon>
        <taxon>Demequinaceae</taxon>
        <taxon>Demequina</taxon>
    </lineage>
</organism>
<evidence type="ECO:0000313" key="3">
    <source>
        <dbReference type="EMBL" id="GIG55086.1"/>
    </source>
</evidence>
<dbReference type="InterPro" id="IPR036291">
    <property type="entry name" value="NAD(P)-bd_dom_sf"/>
</dbReference>
<dbReference type="Gene3D" id="3.40.50.720">
    <property type="entry name" value="NAD(P)-binding Rossmann-like Domain"/>
    <property type="match status" value="1"/>
</dbReference>
<gene>
    <name evidence="3" type="ORF">Dac01nite_18380</name>
</gene>
<dbReference type="PANTHER" id="PTHR15020:SF50">
    <property type="entry name" value="UPF0659 PROTEIN YMR090W"/>
    <property type="match status" value="1"/>
</dbReference>
<accession>A0A919Q559</accession>
<evidence type="ECO:0000313" key="4">
    <source>
        <dbReference type="Proteomes" id="UP000652354"/>
    </source>
</evidence>
<name>A0A919Q559_9MICO</name>
<keyword evidence="4" id="KW-1185">Reference proteome</keyword>
<dbReference type="InterPro" id="IPR016040">
    <property type="entry name" value="NAD(P)-bd_dom"/>
</dbReference>
<dbReference type="PANTHER" id="PTHR15020">
    <property type="entry name" value="FLAVIN REDUCTASE-RELATED"/>
    <property type="match status" value="1"/>
</dbReference>
<sequence>MLVVGSTGSVGRETVRALTAAGIRPRALTRSRERARRTLGDVDLAVAPLRDAAGMADAVAGVDGIVMVHGATGDARPEDVDYGAVPAVLRALAGASPRIVLMTSMAVTHATGSWREAMHWKRRGERLLRASGLPATIVRPGWFDLQPDGWEALALEQGDATPVDSRRPVGRAQIAETIVQSLLCDEAVGCTFELFAAPGAAAQDWPSRFAALAHDRPGEVDGALDPREPPLHEEPDRLLDDLRALGAPGAWQAQLRR</sequence>
<dbReference type="AlphaFoldDB" id="A0A919Q559"/>
<evidence type="ECO:0000256" key="1">
    <source>
        <dbReference type="SAM" id="MobiDB-lite"/>
    </source>
</evidence>
<dbReference type="Pfam" id="PF13460">
    <property type="entry name" value="NAD_binding_10"/>
    <property type="match status" value="1"/>
</dbReference>